<proteinExistence type="predicted"/>
<comment type="caution">
    <text evidence="1">The sequence shown here is derived from an EMBL/GenBank/DDBJ whole genome shotgun (WGS) entry which is preliminary data.</text>
</comment>
<gene>
    <name evidence="1" type="ORF">A3860_30870</name>
</gene>
<evidence type="ECO:0000313" key="2">
    <source>
        <dbReference type="Proteomes" id="UP000192796"/>
    </source>
</evidence>
<dbReference type="AlphaFoldDB" id="A0A1V9FU67"/>
<dbReference type="STRING" id="1703345.A3860_30870"/>
<sequence length="158" mass="18201">MFHISKLISNSPFEEAVNSDMPVFREQEPEMIAQAKELYNKQATHHFFVGDESTVELFNALKTIALENDHEYFGILELHPEYEAVLNMLKLLVDSVPELPEQPGQNAIYWMEDMHPHCWMAWEKATFYLSGGATLIGTFQKYLLGKGVARQQVRIVKL</sequence>
<accession>A0A1V9FU67</accession>
<reference evidence="1 2" key="1">
    <citation type="submission" date="2016-03" db="EMBL/GenBank/DDBJ databases">
        <title>Niastella vici sp. nov., isolated from farmland soil.</title>
        <authorList>
            <person name="Chen L."/>
            <person name="Wang D."/>
            <person name="Yang S."/>
            <person name="Wang G."/>
        </authorList>
    </citation>
    <scope>NUCLEOTIDE SEQUENCE [LARGE SCALE GENOMIC DNA]</scope>
    <source>
        <strain evidence="1 2">DJ57</strain>
    </source>
</reference>
<protein>
    <submittedName>
        <fullName evidence="1">Uncharacterized protein</fullName>
    </submittedName>
</protein>
<dbReference type="Proteomes" id="UP000192796">
    <property type="component" value="Unassembled WGS sequence"/>
</dbReference>
<organism evidence="1 2">
    <name type="scientific">Niastella vici</name>
    <dbReference type="NCBI Taxonomy" id="1703345"/>
    <lineage>
        <taxon>Bacteria</taxon>
        <taxon>Pseudomonadati</taxon>
        <taxon>Bacteroidota</taxon>
        <taxon>Chitinophagia</taxon>
        <taxon>Chitinophagales</taxon>
        <taxon>Chitinophagaceae</taxon>
        <taxon>Niastella</taxon>
    </lineage>
</organism>
<keyword evidence="2" id="KW-1185">Reference proteome</keyword>
<name>A0A1V9FU67_9BACT</name>
<dbReference type="RefSeq" id="WP_081150349.1">
    <property type="nucleotide sequence ID" value="NZ_LVYD01000055.1"/>
</dbReference>
<dbReference type="OrthoDB" id="9814826at2"/>
<dbReference type="EMBL" id="LVYD01000055">
    <property type="protein sequence ID" value="OQP61871.1"/>
    <property type="molecule type" value="Genomic_DNA"/>
</dbReference>
<evidence type="ECO:0000313" key="1">
    <source>
        <dbReference type="EMBL" id="OQP61871.1"/>
    </source>
</evidence>